<dbReference type="PANTHER" id="PTHR10916">
    <property type="entry name" value="60S RIBOSOMAL PROTEIN L35/50S RIBOSOMAL PROTEIN L29"/>
    <property type="match status" value="1"/>
</dbReference>
<evidence type="ECO:0000256" key="2">
    <source>
        <dbReference type="ARBA" id="ARBA00022980"/>
    </source>
</evidence>
<evidence type="ECO:0000256" key="5">
    <source>
        <dbReference type="HAMAP-Rule" id="MF_00374"/>
    </source>
</evidence>
<dbReference type="PROSITE" id="PS00579">
    <property type="entry name" value="RIBOSOMAL_L29"/>
    <property type="match status" value="1"/>
</dbReference>
<dbReference type="GO" id="GO:0006412">
    <property type="term" value="P:translation"/>
    <property type="evidence" value="ECO:0007669"/>
    <property type="project" value="UniProtKB-UniRule"/>
</dbReference>
<keyword evidence="3 5" id="KW-0687">Ribonucleoprotein</keyword>
<proteinExistence type="inferred from homology"/>
<feature type="compositionally biased region" description="Low complexity" evidence="6">
    <location>
        <begin position="74"/>
        <end position="92"/>
    </location>
</feature>
<dbReference type="InterPro" id="IPR036049">
    <property type="entry name" value="Ribosomal_uL29_sf"/>
</dbReference>
<reference evidence="7" key="1">
    <citation type="submission" date="2020-02" db="EMBL/GenBank/DDBJ databases">
        <authorList>
            <person name="Meier V. D."/>
        </authorList>
    </citation>
    <scope>NUCLEOTIDE SEQUENCE</scope>
    <source>
        <strain evidence="7">AVDCRST_MAG84</strain>
    </source>
</reference>
<dbReference type="EMBL" id="CADCTZ010001768">
    <property type="protein sequence ID" value="CAA9415775.1"/>
    <property type="molecule type" value="Genomic_DNA"/>
</dbReference>
<dbReference type="Pfam" id="PF00831">
    <property type="entry name" value="Ribosomal_L29"/>
    <property type="match status" value="1"/>
</dbReference>
<evidence type="ECO:0000256" key="6">
    <source>
        <dbReference type="SAM" id="MobiDB-lite"/>
    </source>
</evidence>
<dbReference type="InterPro" id="IPR001854">
    <property type="entry name" value="Ribosomal_uL29"/>
</dbReference>
<dbReference type="HAMAP" id="MF_00374">
    <property type="entry name" value="Ribosomal_uL29"/>
    <property type="match status" value="1"/>
</dbReference>
<comment type="similarity">
    <text evidence="1 5">Belongs to the universal ribosomal protein uL29 family.</text>
</comment>
<keyword evidence="2 5" id="KW-0689">Ribosomal protein</keyword>
<accession>A0A6J4PHP7</accession>
<sequence length="103" mass="11285">MSLTKIKEARELSDAAVAEQILAVKRQLMELRLQQATGRMDKPHLFKHAKHRLAQLMTVERERQIAADAEATKKSVAAKEAAQPAPTAAVSQESEAAEPTIAQ</sequence>
<dbReference type="InterPro" id="IPR050063">
    <property type="entry name" value="Ribosomal_protein_uL29"/>
</dbReference>
<evidence type="ECO:0000313" key="7">
    <source>
        <dbReference type="EMBL" id="CAA9415775.1"/>
    </source>
</evidence>
<dbReference type="NCBIfam" id="TIGR00012">
    <property type="entry name" value="L29"/>
    <property type="match status" value="1"/>
</dbReference>
<dbReference type="InterPro" id="IPR018254">
    <property type="entry name" value="Ribosomal_uL29_CS"/>
</dbReference>
<dbReference type="SUPFAM" id="SSF46561">
    <property type="entry name" value="Ribosomal protein L29 (L29p)"/>
    <property type="match status" value="1"/>
</dbReference>
<protein>
    <recommendedName>
        <fullName evidence="4 5">Large ribosomal subunit protein uL29</fullName>
    </recommendedName>
</protein>
<evidence type="ECO:0000256" key="4">
    <source>
        <dbReference type="ARBA" id="ARBA00035204"/>
    </source>
</evidence>
<evidence type="ECO:0000256" key="1">
    <source>
        <dbReference type="ARBA" id="ARBA00009254"/>
    </source>
</evidence>
<evidence type="ECO:0000256" key="3">
    <source>
        <dbReference type="ARBA" id="ARBA00023274"/>
    </source>
</evidence>
<dbReference type="GO" id="GO:0022625">
    <property type="term" value="C:cytosolic large ribosomal subunit"/>
    <property type="evidence" value="ECO:0007669"/>
    <property type="project" value="TreeGrafter"/>
</dbReference>
<name>A0A6J4PHP7_9CYAN</name>
<dbReference type="AlphaFoldDB" id="A0A6J4PHP7"/>
<dbReference type="PANTHER" id="PTHR10916:SF0">
    <property type="entry name" value="LARGE RIBOSOMAL SUBUNIT PROTEIN UL29C"/>
    <property type="match status" value="1"/>
</dbReference>
<organism evidence="7">
    <name type="scientific">uncultured Microcoleus sp</name>
    <dbReference type="NCBI Taxonomy" id="259945"/>
    <lineage>
        <taxon>Bacteria</taxon>
        <taxon>Bacillati</taxon>
        <taxon>Cyanobacteriota</taxon>
        <taxon>Cyanophyceae</taxon>
        <taxon>Oscillatoriophycideae</taxon>
        <taxon>Oscillatoriales</taxon>
        <taxon>Microcoleaceae</taxon>
        <taxon>Microcoleus</taxon>
        <taxon>environmental samples</taxon>
    </lineage>
</organism>
<dbReference type="GO" id="GO:0003735">
    <property type="term" value="F:structural constituent of ribosome"/>
    <property type="evidence" value="ECO:0007669"/>
    <property type="project" value="InterPro"/>
</dbReference>
<feature type="region of interest" description="Disordered" evidence="6">
    <location>
        <begin position="69"/>
        <end position="103"/>
    </location>
</feature>
<gene>
    <name evidence="5" type="primary">rpmC</name>
    <name evidence="5" type="synonym">rpl29</name>
    <name evidence="7" type="ORF">AVDCRST_MAG84-6904</name>
</gene>
<dbReference type="Gene3D" id="1.10.287.310">
    <property type="match status" value="1"/>
</dbReference>